<dbReference type="AlphaFoldDB" id="X1DD54"/>
<reference evidence="1" key="1">
    <citation type="journal article" date="2014" name="Front. Microbiol.">
        <title>High frequency of phylogenetically diverse reductive dehalogenase-homologous genes in deep subseafloor sedimentary metagenomes.</title>
        <authorList>
            <person name="Kawai M."/>
            <person name="Futagami T."/>
            <person name="Toyoda A."/>
            <person name="Takaki Y."/>
            <person name="Nishi S."/>
            <person name="Hori S."/>
            <person name="Arai W."/>
            <person name="Tsubouchi T."/>
            <person name="Morono Y."/>
            <person name="Uchiyama I."/>
            <person name="Ito T."/>
            <person name="Fujiyama A."/>
            <person name="Inagaki F."/>
            <person name="Takami H."/>
        </authorList>
    </citation>
    <scope>NUCLEOTIDE SEQUENCE</scope>
    <source>
        <strain evidence="1">Expedition CK06-06</strain>
    </source>
</reference>
<organism evidence="1">
    <name type="scientific">marine sediment metagenome</name>
    <dbReference type="NCBI Taxonomy" id="412755"/>
    <lineage>
        <taxon>unclassified sequences</taxon>
        <taxon>metagenomes</taxon>
        <taxon>ecological metagenomes</taxon>
    </lineage>
</organism>
<feature type="non-terminal residue" evidence="1">
    <location>
        <position position="1"/>
    </location>
</feature>
<comment type="caution">
    <text evidence="1">The sequence shown here is derived from an EMBL/GenBank/DDBJ whole genome shotgun (WGS) entry which is preliminary data.</text>
</comment>
<dbReference type="EMBL" id="BARU01002827">
    <property type="protein sequence ID" value="GAH18736.1"/>
    <property type="molecule type" value="Genomic_DNA"/>
</dbReference>
<evidence type="ECO:0000313" key="1">
    <source>
        <dbReference type="EMBL" id="GAH18736.1"/>
    </source>
</evidence>
<evidence type="ECO:0008006" key="2">
    <source>
        <dbReference type="Google" id="ProtNLM"/>
    </source>
</evidence>
<accession>X1DD54</accession>
<gene>
    <name evidence="1" type="ORF">S03H2_06455</name>
</gene>
<name>X1DD54_9ZZZZ</name>
<protein>
    <recommendedName>
        <fullName evidence="2">TraD/TraG TraM recognition site domain-containing protein</fullName>
    </recommendedName>
</protein>
<sequence length="136" mass="15510">ILIDEKFRDKVVKGIEYPVVRLFWQKEFLKYPDRFLAEVISPLQNKIGAFLTNLPIRNIVGQTKSSFDLEKTINKGGIFIANLSKGLLGEDVASLLGSLLITKFELAAMKRASLVEEKRSDFFLYIDEFQSFTTQS</sequence>
<proteinExistence type="predicted"/>